<dbReference type="GO" id="GO:0000166">
    <property type="term" value="F:nucleotide binding"/>
    <property type="evidence" value="ECO:0007669"/>
    <property type="project" value="InterPro"/>
</dbReference>
<evidence type="ECO:0000256" key="1">
    <source>
        <dbReference type="SAM" id="MobiDB-lite"/>
    </source>
</evidence>
<dbReference type="AlphaFoldDB" id="A0A6A9V0V2"/>
<dbReference type="Pfam" id="PF01408">
    <property type="entry name" value="GFO_IDH_MocA"/>
    <property type="match status" value="1"/>
</dbReference>
<accession>A0A6A9V0V2</accession>
<proteinExistence type="predicted"/>
<dbReference type="SUPFAM" id="SSF51735">
    <property type="entry name" value="NAD(P)-binding Rossmann-fold domains"/>
    <property type="match status" value="1"/>
</dbReference>
<feature type="compositionally biased region" description="Low complexity" evidence="1">
    <location>
        <begin position="260"/>
        <end position="271"/>
    </location>
</feature>
<feature type="domain" description="GFO/IDH/MocA-like oxidoreductase" evidence="3">
    <location>
        <begin position="147"/>
        <end position="248"/>
    </location>
</feature>
<feature type="domain" description="Gfo/Idh/MocA-like oxidoreductase N-terminal" evidence="2">
    <location>
        <begin position="3"/>
        <end position="120"/>
    </location>
</feature>
<comment type="caution">
    <text evidence="4">The sequence shown here is derived from an EMBL/GenBank/DDBJ whole genome shotgun (WGS) entry which is preliminary data.</text>
</comment>
<dbReference type="InterPro" id="IPR036291">
    <property type="entry name" value="NAD(P)-bd_dom_sf"/>
</dbReference>
<sequence>MPVVVVGAGAMGRAWLQTVQAGEDAELVGVADLDLAAARDAVAALGRPDLPVDVDVLALAARTGARAVVDVTVPAAHHPVTTAALFAGLAVLGEKPAAATLAQALSLTAAAEVTGQLFAVSQSRRHNPRLARFRELVRGLGAVGSLSADFFRAPRFGGFREEMAQPLLVDMAIHHFDAARYLLDVEPVAVYCESWNPPWSWYAGDASASAVFELADGSRFVFDGSWCAPGEETSWNGHWRVSAEHGTAEWDGEGEPRSSAAPAQDAAPDAGAVGEGIAGALTGFCAALRTGAPAPGEVHENVLSLAMVEAAVESATTGGRVLLDDVLERARRRAVAEEIRDDVRDVLTGWPSVREALARGRDGASPPRHEILPTSDPDPRSPA</sequence>
<protein>
    <submittedName>
        <fullName evidence="4">Gfo/Idh/MocA family oxidoreductase</fullName>
    </submittedName>
</protein>
<dbReference type="EMBL" id="WPCU01000005">
    <property type="protein sequence ID" value="MVA76299.1"/>
    <property type="molecule type" value="Genomic_DNA"/>
</dbReference>
<organism evidence="4 5">
    <name type="scientific">Auraticoccus cholistanensis</name>
    <dbReference type="NCBI Taxonomy" id="2656650"/>
    <lineage>
        <taxon>Bacteria</taxon>
        <taxon>Bacillati</taxon>
        <taxon>Actinomycetota</taxon>
        <taxon>Actinomycetes</taxon>
        <taxon>Propionibacteriales</taxon>
        <taxon>Propionibacteriaceae</taxon>
        <taxon>Auraticoccus</taxon>
    </lineage>
</organism>
<evidence type="ECO:0000313" key="5">
    <source>
        <dbReference type="Proteomes" id="UP000435304"/>
    </source>
</evidence>
<keyword evidence="5" id="KW-1185">Reference proteome</keyword>
<name>A0A6A9V0V2_9ACTN</name>
<dbReference type="InterPro" id="IPR051317">
    <property type="entry name" value="Gfo/Idh/MocA_oxidoreduct"/>
</dbReference>
<feature type="region of interest" description="Disordered" evidence="1">
    <location>
        <begin position="357"/>
        <end position="383"/>
    </location>
</feature>
<feature type="compositionally biased region" description="Basic and acidic residues" evidence="1">
    <location>
        <begin position="357"/>
        <end position="371"/>
    </location>
</feature>
<evidence type="ECO:0000259" key="2">
    <source>
        <dbReference type="Pfam" id="PF01408"/>
    </source>
</evidence>
<reference evidence="4 5" key="1">
    <citation type="submission" date="2019-12" db="EMBL/GenBank/DDBJ databases">
        <title>Auraticoccus cholistani sp. nov., an actinomycete isolated from soil of Cholistan desert.</title>
        <authorList>
            <person name="Cheema M.T."/>
        </authorList>
    </citation>
    <scope>NUCLEOTIDE SEQUENCE [LARGE SCALE GENOMIC DNA]</scope>
    <source>
        <strain evidence="4 5">F435</strain>
    </source>
</reference>
<gene>
    <name evidence="4" type="ORF">GC722_09720</name>
</gene>
<dbReference type="InterPro" id="IPR055170">
    <property type="entry name" value="GFO_IDH_MocA-like_dom"/>
</dbReference>
<evidence type="ECO:0000259" key="3">
    <source>
        <dbReference type="Pfam" id="PF22725"/>
    </source>
</evidence>
<dbReference type="Proteomes" id="UP000435304">
    <property type="component" value="Unassembled WGS sequence"/>
</dbReference>
<feature type="region of interest" description="Disordered" evidence="1">
    <location>
        <begin position="248"/>
        <end position="271"/>
    </location>
</feature>
<dbReference type="Gene3D" id="3.30.360.10">
    <property type="entry name" value="Dihydrodipicolinate Reductase, domain 2"/>
    <property type="match status" value="1"/>
</dbReference>
<evidence type="ECO:0000313" key="4">
    <source>
        <dbReference type="EMBL" id="MVA76299.1"/>
    </source>
</evidence>
<dbReference type="SUPFAM" id="SSF55347">
    <property type="entry name" value="Glyceraldehyde-3-phosphate dehydrogenase-like, C-terminal domain"/>
    <property type="match status" value="1"/>
</dbReference>
<dbReference type="PANTHER" id="PTHR43708:SF8">
    <property type="entry name" value="OXIDOREDUCTASE"/>
    <property type="match status" value="1"/>
</dbReference>
<dbReference type="PANTHER" id="PTHR43708">
    <property type="entry name" value="CONSERVED EXPRESSED OXIDOREDUCTASE (EUROFUNG)"/>
    <property type="match status" value="1"/>
</dbReference>
<dbReference type="Gene3D" id="3.40.50.720">
    <property type="entry name" value="NAD(P)-binding Rossmann-like Domain"/>
    <property type="match status" value="1"/>
</dbReference>
<dbReference type="InterPro" id="IPR000683">
    <property type="entry name" value="Gfo/Idh/MocA-like_OxRdtase_N"/>
</dbReference>
<dbReference type="Pfam" id="PF22725">
    <property type="entry name" value="GFO_IDH_MocA_C3"/>
    <property type="match status" value="1"/>
</dbReference>